<evidence type="ECO:0000256" key="1">
    <source>
        <dbReference type="ARBA" id="ARBA00011073"/>
    </source>
</evidence>
<keyword evidence="5" id="KW-0732">Signal</keyword>
<comment type="similarity">
    <text evidence="1">Belongs to the peptidase S8 family.</text>
</comment>
<dbReference type="SUPFAM" id="SSF52743">
    <property type="entry name" value="Subtilisin-like"/>
    <property type="match status" value="1"/>
</dbReference>
<dbReference type="PANTHER" id="PTHR43806">
    <property type="entry name" value="PEPTIDASE S8"/>
    <property type="match status" value="1"/>
</dbReference>
<feature type="signal peptide" evidence="5">
    <location>
        <begin position="1"/>
        <end position="18"/>
    </location>
</feature>
<dbReference type="InterPro" id="IPR023828">
    <property type="entry name" value="Peptidase_S8_Ser-AS"/>
</dbReference>
<dbReference type="PRINTS" id="PR00723">
    <property type="entry name" value="SUBTILISIN"/>
</dbReference>
<evidence type="ECO:0000313" key="7">
    <source>
        <dbReference type="EMBL" id="RYU95223.1"/>
    </source>
</evidence>
<protein>
    <recommendedName>
        <fullName evidence="6">Peptidase S8/S53 domain-containing protein</fullName>
    </recommendedName>
</protein>
<reference evidence="7 8" key="1">
    <citation type="submission" date="2019-02" db="EMBL/GenBank/DDBJ databases">
        <title>Bacterial novel species Emticicia sp. 17J42-9 isolated from soil.</title>
        <authorList>
            <person name="Jung H.-Y."/>
        </authorList>
    </citation>
    <scope>NUCLEOTIDE SEQUENCE [LARGE SCALE GENOMIC DNA]</scope>
    <source>
        <strain evidence="7 8">17J42-9</strain>
    </source>
</reference>
<evidence type="ECO:0000256" key="3">
    <source>
        <dbReference type="ARBA" id="ARBA00022801"/>
    </source>
</evidence>
<evidence type="ECO:0000256" key="2">
    <source>
        <dbReference type="ARBA" id="ARBA00022670"/>
    </source>
</evidence>
<dbReference type="EMBL" id="SEWF01000017">
    <property type="protein sequence ID" value="RYU95223.1"/>
    <property type="molecule type" value="Genomic_DNA"/>
</dbReference>
<dbReference type="Pfam" id="PF00082">
    <property type="entry name" value="Peptidase_S8"/>
    <property type="match status" value="1"/>
</dbReference>
<dbReference type="RefSeq" id="WP_130021471.1">
    <property type="nucleotide sequence ID" value="NZ_SEWF01000017.1"/>
</dbReference>
<organism evidence="7 8">
    <name type="scientific">Emticicia agri</name>
    <dbReference type="NCBI Taxonomy" id="2492393"/>
    <lineage>
        <taxon>Bacteria</taxon>
        <taxon>Pseudomonadati</taxon>
        <taxon>Bacteroidota</taxon>
        <taxon>Cytophagia</taxon>
        <taxon>Cytophagales</taxon>
        <taxon>Leadbetterellaceae</taxon>
        <taxon>Emticicia</taxon>
    </lineage>
</organism>
<gene>
    <name evidence="7" type="ORF">EWM59_13315</name>
</gene>
<dbReference type="PROSITE" id="PS00138">
    <property type="entry name" value="SUBTILASE_SER"/>
    <property type="match status" value="1"/>
</dbReference>
<proteinExistence type="inferred from homology"/>
<dbReference type="InterPro" id="IPR015500">
    <property type="entry name" value="Peptidase_S8_subtilisin-rel"/>
</dbReference>
<keyword evidence="2" id="KW-0645">Protease</keyword>
<dbReference type="AlphaFoldDB" id="A0A4Q5M0A4"/>
<evidence type="ECO:0000259" key="6">
    <source>
        <dbReference type="Pfam" id="PF00082"/>
    </source>
</evidence>
<dbReference type="PANTHER" id="PTHR43806:SF67">
    <property type="entry name" value="EGF-LIKE DOMAIN-CONTAINING PROTEIN"/>
    <property type="match status" value="1"/>
</dbReference>
<feature type="chain" id="PRO_5020957420" description="Peptidase S8/S53 domain-containing protein" evidence="5">
    <location>
        <begin position="19"/>
        <end position="617"/>
    </location>
</feature>
<dbReference type="Proteomes" id="UP000293162">
    <property type="component" value="Unassembled WGS sequence"/>
</dbReference>
<name>A0A4Q5M0A4_9BACT</name>
<dbReference type="OrthoDB" id="9798386at2"/>
<dbReference type="GO" id="GO:0004252">
    <property type="term" value="F:serine-type endopeptidase activity"/>
    <property type="evidence" value="ECO:0007669"/>
    <property type="project" value="InterPro"/>
</dbReference>
<dbReference type="InterPro" id="IPR000209">
    <property type="entry name" value="Peptidase_S8/S53_dom"/>
</dbReference>
<sequence>MKKFIIAISMSICMGSYAQTLTNAPTLQNVPENLRIDASLYQIGQIALTSVANAELRMQDSGLRTRQNELGEKYVNVEIVYKNDYAAEEIKDEISVEYLEKLGFKVETQWKNRASIWLKANEIMTLGSKLDKDYFMFAVRKIYHDNQGPTLMNSDSYSSVGGSGIRIAIFDSGFGSLSSAVTNGHCPTPAYMWRSGSQINTVAAMSVGSVHGTACVETVFDHAPDSVYELYDVANDTEKGAAVTLCKAHGVDVISMSLSTYNTGWADNTGAACAAAADAGNNGILFFTSCGNRADTHWEGNFSDGNGNGWHQFSGTDELNTRTVPNGGYAGVTLAWNPVANSDYDVYIYRISDNAILASSTNSGLTFEAAGWTNSTGSSVSIGIAVRKIGSASPVFEIFSHDDGSAYQYAVEAGSNTSPSNSTNANVLSVGAVPRLSYGSASGTTGIIAGYSSQGPTNSGNLAPKISAPTNTTTFVYGGDFGGTSCATPNAAGMAAAFWSANSYLDASGVRQILLRKAQLYKDWGAGGVDNVYGNGGLFLYNHATGTRYMYRGASNTTGLTTRPYYNFSQAQTNTPNNGRVIILGGNYPDNVVMGTGGGVNKSIIYRSLIVNSTADF</sequence>
<evidence type="ECO:0000313" key="8">
    <source>
        <dbReference type="Proteomes" id="UP000293162"/>
    </source>
</evidence>
<dbReference type="InterPro" id="IPR036852">
    <property type="entry name" value="Peptidase_S8/S53_dom_sf"/>
</dbReference>
<dbReference type="InterPro" id="IPR050131">
    <property type="entry name" value="Peptidase_S8_subtilisin-like"/>
</dbReference>
<feature type="domain" description="Peptidase S8/S53" evidence="6">
    <location>
        <begin position="240"/>
        <end position="536"/>
    </location>
</feature>
<accession>A0A4Q5M0A4</accession>
<evidence type="ECO:0000256" key="4">
    <source>
        <dbReference type="ARBA" id="ARBA00022825"/>
    </source>
</evidence>
<keyword evidence="3" id="KW-0378">Hydrolase</keyword>
<dbReference type="GO" id="GO:0006508">
    <property type="term" value="P:proteolysis"/>
    <property type="evidence" value="ECO:0007669"/>
    <property type="project" value="UniProtKB-KW"/>
</dbReference>
<evidence type="ECO:0000256" key="5">
    <source>
        <dbReference type="SAM" id="SignalP"/>
    </source>
</evidence>
<keyword evidence="4" id="KW-0720">Serine protease</keyword>
<dbReference type="Gene3D" id="3.40.50.200">
    <property type="entry name" value="Peptidase S8/S53 domain"/>
    <property type="match status" value="2"/>
</dbReference>
<comment type="caution">
    <text evidence="7">The sequence shown here is derived from an EMBL/GenBank/DDBJ whole genome shotgun (WGS) entry which is preliminary data.</text>
</comment>
<keyword evidence="8" id="KW-1185">Reference proteome</keyword>